<evidence type="ECO:0000313" key="2">
    <source>
        <dbReference type="Proteomes" id="UP000694856"/>
    </source>
</evidence>
<sequence length="322" mass="34159">MARERVESLQTLKCRDPRLPPFSLALGWHVGVRGLGSGPRGQAGTREGALSPAPWGLARADVSPGPGFRNPSWPLAPESLAIAGFLGCDLDNVFSFLNNPSGKRDSNFERAGFDVPLLSTNSTPPAPYPQHPGQAFADPTAAGGHSESGPRSHAGSRGMFPDRLLRSGRLPGTSREPQRRAQLAMAGLGFKDESVCPHTCPPVAEHLEGEGALLMALILPRGTAFFFFLNRFKRPPEGPPQCLLGLLKSARICLTLIPGIMDSGSERSRDLPEATQLEVAGQGLDTKACDCWLEKAEGTSVPVRVCGLGVKLALSLHPGPSP</sequence>
<evidence type="ECO:0000256" key="1">
    <source>
        <dbReference type="SAM" id="MobiDB-lite"/>
    </source>
</evidence>
<proteinExistence type="predicted"/>
<evidence type="ECO:0000313" key="3">
    <source>
        <dbReference type="RefSeq" id="XP_032338549.1"/>
    </source>
</evidence>
<feature type="region of interest" description="Disordered" evidence="1">
    <location>
        <begin position="115"/>
        <end position="179"/>
    </location>
</feature>
<organism evidence="2 3">
    <name type="scientific">Camelus ferus</name>
    <name type="common">Wild bactrian camel</name>
    <name type="synonym">Camelus bactrianus ferus</name>
    <dbReference type="NCBI Taxonomy" id="419612"/>
    <lineage>
        <taxon>Eukaryota</taxon>
        <taxon>Metazoa</taxon>
        <taxon>Chordata</taxon>
        <taxon>Craniata</taxon>
        <taxon>Vertebrata</taxon>
        <taxon>Euteleostomi</taxon>
        <taxon>Mammalia</taxon>
        <taxon>Eutheria</taxon>
        <taxon>Laurasiatheria</taxon>
        <taxon>Artiodactyla</taxon>
        <taxon>Tylopoda</taxon>
        <taxon>Camelidae</taxon>
        <taxon>Camelus</taxon>
    </lineage>
</organism>
<name>A0A8B8T8M8_CAMFR</name>
<protein>
    <submittedName>
        <fullName evidence="3">Uncharacterized protein LOC116664411</fullName>
    </submittedName>
</protein>
<gene>
    <name evidence="3" type="primary">LOC116664411</name>
</gene>
<dbReference type="GeneID" id="116664411"/>
<dbReference type="Proteomes" id="UP000694856">
    <property type="component" value="Chromosome 6"/>
</dbReference>
<reference evidence="3" key="1">
    <citation type="submission" date="2025-08" db="UniProtKB">
        <authorList>
            <consortium name="RefSeq"/>
        </authorList>
    </citation>
    <scope>IDENTIFICATION</scope>
    <source>
        <tissue evidence="3">Ear skin</tissue>
    </source>
</reference>
<dbReference type="AlphaFoldDB" id="A0A8B8T8M8"/>
<accession>A0A8B8T8M8</accession>
<dbReference type="KEGG" id="cfr:116664411"/>
<keyword evidence="2" id="KW-1185">Reference proteome</keyword>
<dbReference type="RefSeq" id="XP_032338549.1">
    <property type="nucleotide sequence ID" value="XM_032482658.1"/>
</dbReference>